<reference evidence="2" key="1">
    <citation type="submission" date="2020-10" db="EMBL/GenBank/DDBJ databases">
        <authorList>
            <person name="Gilroy R."/>
        </authorList>
    </citation>
    <scope>NUCLEOTIDE SEQUENCE</scope>
    <source>
        <strain evidence="2">6276</strain>
    </source>
</reference>
<evidence type="ECO:0000313" key="2">
    <source>
        <dbReference type="EMBL" id="HIS35640.1"/>
    </source>
</evidence>
<feature type="non-terminal residue" evidence="2">
    <location>
        <position position="240"/>
    </location>
</feature>
<dbReference type="EMBL" id="DVIU01000072">
    <property type="protein sequence ID" value="HIS35640.1"/>
    <property type="molecule type" value="Genomic_DNA"/>
</dbReference>
<evidence type="ECO:0000313" key="3">
    <source>
        <dbReference type="Proteomes" id="UP000823928"/>
    </source>
</evidence>
<dbReference type="Pfam" id="PF13280">
    <property type="entry name" value="WYL"/>
    <property type="match status" value="1"/>
</dbReference>
<reference evidence="2" key="2">
    <citation type="journal article" date="2021" name="PeerJ">
        <title>Extensive microbial diversity within the chicken gut microbiome revealed by metagenomics and culture.</title>
        <authorList>
            <person name="Gilroy R."/>
            <person name="Ravi A."/>
            <person name="Getino M."/>
            <person name="Pursley I."/>
            <person name="Horton D.L."/>
            <person name="Alikhan N.F."/>
            <person name="Baker D."/>
            <person name="Gharbi K."/>
            <person name="Hall N."/>
            <person name="Watson M."/>
            <person name="Adriaenssens E.M."/>
            <person name="Foster-Nyarko E."/>
            <person name="Jarju S."/>
            <person name="Secka A."/>
            <person name="Antonio M."/>
            <person name="Oren A."/>
            <person name="Chaudhuri R.R."/>
            <person name="La Ragione R."/>
            <person name="Hildebrand F."/>
            <person name="Pallen M.J."/>
        </authorList>
    </citation>
    <scope>NUCLEOTIDE SEQUENCE</scope>
    <source>
        <strain evidence="2">6276</strain>
    </source>
</reference>
<dbReference type="PROSITE" id="PS52050">
    <property type="entry name" value="WYL"/>
    <property type="match status" value="1"/>
</dbReference>
<sequence length="240" mass="27258">MAIYDPVNLSEHINLNITHLAQKVLDSDRLIFGTIQGKGLSFGTLVNTIISSYDNDFPLTESLIKKKDYQSYIKMRLSKTAIDALIDYSETEYPFGGKYTVTQYIKCVIESYARTSFLEREKLVLKKTVIEPIENAIHRGKAIKINFAGNDIEISPYKIVPSKEGTFQYLIGTVNGEWKSYRLSRINFLKTKGTAILPATDMVDEILAEFGATFFGEPLIDIKIRFTAKGLLRYEYSVIH</sequence>
<gene>
    <name evidence="2" type="ORF">IAC10_03295</name>
</gene>
<dbReference type="AlphaFoldDB" id="A0A9D1EY41"/>
<organism evidence="2 3">
    <name type="scientific">Candidatus Scatousia excrementigallinarum</name>
    <dbReference type="NCBI Taxonomy" id="2840935"/>
    <lineage>
        <taxon>Bacteria</taxon>
        <taxon>Candidatus Scatousia</taxon>
    </lineage>
</organism>
<comment type="caution">
    <text evidence="2">The sequence shown here is derived from an EMBL/GenBank/DDBJ whole genome shotgun (WGS) entry which is preliminary data.</text>
</comment>
<name>A0A9D1EY41_9BACT</name>
<feature type="domain" description="WYL" evidence="1">
    <location>
        <begin position="129"/>
        <end position="187"/>
    </location>
</feature>
<dbReference type="InterPro" id="IPR026881">
    <property type="entry name" value="WYL_dom"/>
</dbReference>
<proteinExistence type="predicted"/>
<evidence type="ECO:0000259" key="1">
    <source>
        <dbReference type="Pfam" id="PF13280"/>
    </source>
</evidence>
<protein>
    <submittedName>
        <fullName evidence="2">WYL domain-containing protein</fullName>
    </submittedName>
</protein>
<dbReference type="Proteomes" id="UP000823928">
    <property type="component" value="Unassembled WGS sequence"/>
</dbReference>
<accession>A0A9D1EY41</accession>